<keyword evidence="2" id="KW-0969">Cilium</keyword>
<dbReference type="NCBIfam" id="TIGR03826">
    <property type="entry name" value="YvyF"/>
    <property type="match status" value="1"/>
</dbReference>
<sequence length="138" mass="15643">MAELANCTRCGTVFVRTQRDVCQSCYQEEENAFQTVYQFLRKRENREATMQEIEEATGVEEALITKFVKEGRLRPSDFPKLAYPCERCGAGIVNGKLCSDCSEALKSDLQRHESQKGQGLDGKNSPNRVFYTSSQTKK</sequence>
<feature type="compositionally biased region" description="Polar residues" evidence="1">
    <location>
        <begin position="124"/>
        <end position="138"/>
    </location>
</feature>
<gene>
    <name evidence="2" type="ORF">ACFQU8_11280</name>
</gene>
<protein>
    <submittedName>
        <fullName evidence="2">TIGR03826 family flagellar region protein</fullName>
    </submittedName>
</protein>
<accession>A0ABW2UXP7</accession>
<evidence type="ECO:0000313" key="3">
    <source>
        <dbReference type="Proteomes" id="UP001596620"/>
    </source>
</evidence>
<keyword evidence="2" id="KW-0966">Cell projection</keyword>
<feature type="region of interest" description="Disordered" evidence="1">
    <location>
        <begin position="112"/>
        <end position="138"/>
    </location>
</feature>
<keyword evidence="3" id="KW-1185">Reference proteome</keyword>
<evidence type="ECO:0000313" key="2">
    <source>
        <dbReference type="EMBL" id="MFC7747768.1"/>
    </source>
</evidence>
<dbReference type="InterPro" id="IPR022258">
    <property type="entry name" value="Flagellar_operon_YvyF"/>
</dbReference>
<evidence type="ECO:0000256" key="1">
    <source>
        <dbReference type="SAM" id="MobiDB-lite"/>
    </source>
</evidence>
<reference evidence="3" key="1">
    <citation type="journal article" date="2019" name="Int. J. Syst. Evol. Microbiol.">
        <title>The Global Catalogue of Microorganisms (GCM) 10K type strain sequencing project: providing services to taxonomists for standard genome sequencing and annotation.</title>
        <authorList>
            <consortium name="The Broad Institute Genomics Platform"/>
            <consortium name="The Broad Institute Genome Sequencing Center for Infectious Disease"/>
            <person name="Wu L."/>
            <person name="Ma J."/>
        </authorList>
    </citation>
    <scope>NUCLEOTIDE SEQUENCE [LARGE SCALE GENOMIC DNA]</scope>
    <source>
        <strain evidence="3">JCM 30234</strain>
    </source>
</reference>
<proteinExistence type="predicted"/>
<dbReference type="RefSeq" id="WP_382360062.1">
    <property type="nucleotide sequence ID" value="NZ_JBHTGR010000055.1"/>
</dbReference>
<keyword evidence="2" id="KW-0282">Flagellum</keyword>
<dbReference type="EMBL" id="JBHTGR010000055">
    <property type="protein sequence ID" value="MFC7747768.1"/>
    <property type="molecule type" value="Genomic_DNA"/>
</dbReference>
<name>A0ABW2UXP7_9BACI</name>
<dbReference type="Proteomes" id="UP001596620">
    <property type="component" value="Unassembled WGS sequence"/>
</dbReference>
<comment type="caution">
    <text evidence="2">The sequence shown here is derived from an EMBL/GenBank/DDBJ whole genome shotgun (WGS) entry which is preliminary data.</text>
</comment>
<organism evidence="2 3">
    <name type="scientific">Lentibacillus kimchii</name>
    <dbReference type="NCBI Taxonomy" id="1542911"/>
    <lineage>
        <taxon>Bacteria</taxon>
        <taxon>Bacillati</taxon>
        <taxon>Bacillota</taxon>
        <taxon>Bacilli</taxon>
        <taxon>Bacillales</taxon>
        <taxon>Bacillaceae</taxon>
        <taxon>Lentibacillus</taxon>
    </lineage>
</organism>